<dbReference type="InterPro" id="IPR050173">
    <property type="entry name" value="ABC_transporter_C-like"/>
</dbReference>
<dbReference type="CDD" id="cd03250">
    <property type="entry name" value="ABCC_MRP_domain1"/>
    <property type="match status" value="1"/>
</dbReference>
<feature type="transmembrane region" description="Helical" evidence="11">
    <location>
        <begin position="155"/>
        <end position="174"/>
    </location>
</feature>
<feature type="domain" description="ABC transporter" evidence="12">
    <location>
        <begin position="1253"/>
        <end position="1493"/>
    </location>
</feature>
<feature type="transmembrane region" description="Helical" evidence="11">
    <location>
        <begin position="72"/>
        <end position="93"/>
    </location>
</feature>
<feature type="transmembrane region" description="Helical" evidence="11">
    <location>
        <begin position="972"/>
        <end position="994"/>
    </location>
</feature>
<dbReference type="PROSITE" id="PS00211">
    <property type="entry name" value="ABC_TRANSPORTER_1"/>
    <property type="match status" value="2"/>
</dbReference>
<feature type="transmembrane region" description="Helical" evidence="11">
    <location>
        <begin position="99"/>
        <end position="117"/>
    </location>
</feature>
<keyword evidence="5" id="KW-0547">Nucleotide-binding</keyword>
<feature type="transmembrane region" description="Helical" evidence="11">
    <location>
        <begin position="1192"/>
        <end position="1212"/>
    </location>
</feature>
<evidence type="ECO:0000256" key="10">
    <source>
        <dbReference type="SAM" id="MobiDB-lite"/>
    </source>
</evidence>
<keyword evidence="3" id="KW-1003">Cell membrane</keyword>
<keyword evidence="4 11" id="KW-0812">Transmembrane</keyword>
<evidence type="ECO:0000256" key="11">
    <source>
        <dbReference type="SAM" id="Phobius"/>
    </source>
</evidence>
<evidence type="ECO:0000313" key="15">
    <source>
        <dbReference type="Proteomes" id="UP000483672"/>
    </source>
</evidence>
<dbReference type="Gene3D" id="3.40.50.300">
    <property type="entry name" value="P-loop containing nucleotide triphosphate hydrolases"/>
    <property type="match status" value="2"/>
</dbReference>
<feature type="domain" description="ABC transporter" evidence="12">
    <location>
        <begin position="625"/>
        <end position="873"/>
    </location>
</feature>
<dbReference type="InterPro" id="IPR027417">
    <property type="entry name" value="P-loop_NTPase"/>
</dbReference>
<gene>
    <name evidence="14" type="ORF">TWF191_010939</name>
</gene>
<keyword evidence="6" id="KW-0067">ATP-binding</keyword>
<feature type="transmembrane region" description="Helical" evidence="11">
    <location>
        <begin position="33"/>
        <end position="51"/>
    </location>
</feature>
<protein>
    <recommendedName>
        <fullName evidence="16">P-loop containing nucleoside triphosphate hydrolase protein</fullName>
    </recommendedName>
</protein>
<keyword evidence="7 11" id="KW-1133">Transmembrane helix</keyword>
<feature type="domain" description="ABC transmembrane type-1" evidence="13">
    <location>
        <begin position="940"/>
        <end position="1217"/>
    </location>
</feature>
<feature type="compositionally biased region" description="Polar residues" evidence="10">
    <location>
        <begin position="876"/>
        <end position="888"/>
    </location>
</feature>
<dbReference type="InterPro" id="IPR056227">
    <property type="entry name" value="TMD0_ABC"/>
</dbReference>
<evidence type="ECO:0000256" key="3">
    <source>
        <dbReference type="ARBA" id="ARBA00022475"/>
    </source>
</evidence>
<accession>A0A7C8V517</accession>
<dbReference type="InterPro" id="IPR044746">
    <property type="entry name" value="ABCC_6TM_D1"/>
</dbReference>
<feature type="transmembrane region" description="Helical" evidence="11">
    <location>
        <begin position="262"/>
        <end position="285"/>
    </location>
</feature>
<dbReference type="PANTHER" id="PTHR24223">
    <property type="entry name" value="ATP-BINDING CASSETTE SUB-FAMILY C"/>
    <property type="match status" value="1"/>
</dbReference>
<organism evidence="14 15">
    <name type="scientific">Orbilia oligospora</name>
    <name type="common">Nematode-trapping fungus</name>
    <name type="synonym">Arthrobotrys oligospora</name>
    <dbReference type="NCBI Taxonomy" id="2813651"/>
    <lineage>
        <taxon>Eukaryota</taxon>
        <taxon>Fungi</taxon>
        <taxon>Dikarya</taxon>
        <taxon>Ascomycota</taxon>
        <taxon>Pezizomycotina</taxon>
        <taxon>Orbiliomycetes</taxon>
        <taxon>Orbiliales</taxon>
        <taxon>Orbiliaceae</taxon>
        <taxon>Orbilia</taxon>
    </lineage>
</organism>
<evidence type="ECO:0000256" key="7">
    <source>
        <dbReference type="ARBA" id="ARBA00022989"/>
    </source>
</evidence>
<comment type="caution">
    <text evidence="14">The sequence shown here is derived from an EMBL/GenBank/DDBJ whole genome shotgun (WGS) entry which is preliminary data.</text>
</comment>
<evidence type="ECO:0000256" key="4">
    <source>
        <dbReference type="ARBA" id="ARBA00022692"/>
    </source>
</evidence>
<dbReference type="FunFam" id="1.20.1560.10:FF:000066">
    <property type="entry name" value="ABC multidrug transporter (Eurofung)"/>
    <property type="match status" value="1"/>
</dbReference>
<dbReference type="SMART" id="SM00382">
    <property type="entry name" value="AAA"/>
    <property type="match status" value="2"/>
</dbReference>
<dbReference type="Gene3D" id="1.20.1560.10">
    <property type="entry name" value="ABC transporter type 1, transmembrane domain"/>
    <property type="match status" value="2"/>
</dbReference>
<evidence type="ECO:0000256" key="8">
    <source>
        <dbReference type="ARBA" id="ARBA00023136"/>
    </source>
</evidence>
<evidence type="ECO:0000256" key="2">
    <source>
        <dbReference type="ARBA" id="ARBA00022448"/>
    </source>
</evidence>
<dbReference type="CDD" id="cd18580">
    <property type="entry name" value="ABC_6TM_ABCC_D2"/>
    <property type="match status" value="1"/>
</dbReference>
<sequence length="1498" mass="167536">MANATCMEDLGFGPTVLHCRQGLDFTLQFEESMFDLVPAGLVILLAPLRIWQLRRRPKRVFEKSFAGSKLMNIAVLAILKLILAIVWTFRAPVLTKTSIAAAAVSFCEVLAIGVVSSHEHVRNIRPSSLLSLALTISIVFDIIRARTFIKINFDNLLTALFTASIASKASVLLLEAKDKRVFLRSPDTEKPPEETSGLFSRSVFWWLTPLLRTGYSKILGFSDLWHLDDRIDAPDVKDHFYQTWLQRYSHSKRKYKLARSSFRALVWLFLSPVIPNILFVGLNFSQPFLISRMITFVRSDDPTEVGYLLLLAFAVVYILIGVFGAIYWHEVDRWLTVLRGCLVSAIYRKTLTLDLRQTSTGASVALMSTDVEKAMLGFKWLHEAVSSFAIIPIALVLLYFQVGLAFLAPLFILGLCTYLASYMSTIVVKRQKIWLQETQKRVHFTSSVIASMRGVKMMGLVPLITKKIENLRHVENMAGLKWRLNIVVGVALSSLGSEGSKWFTFILYAIIFYVKRSKGDNSQEGLNVNVLFTSLAILNITLQKLQIVIQIIPGLMNSFGCLMRIEEFLMAETKSDNRLQREIRSRVSSNSNGFGDESEGLKSDDQDIPMQRIRRLSRDGGKPLIEVTQLTAGWSQDEKILNDVSLDIISGEMTIIVGPVGCGKSTLLQSLLGETTVHEGFVNIHGPFDSIAYCAQTPWLVNKSIRDNIVGMSLFDVDWYKEVVRCCALLEDLKLYDKGDKTLVGSKGVTLSGGQKQRIALARAVYSRKPILVLDDIFSGLDAVTEERIFARLLGPDGLLKKNRNTIILATHAGKNPRIKYSLISLKTNIYLVHRLPFANQIIVMAKEGSIQSRGTWESLSSDSTFMEILRDATKSETSSTRSGTNHAGINDDQDIPHEVTPHDDENARTQASIDDISRKTGDIMVYKHYFKSIGLKHSVIFGALLIIESGVWNVLTVWLNKWSSDPDTKKTPFYMGIYTLLVFSFLALLTIWVGHCGRWPMTISAENLHKWQLATMMKGKMSYFSATDVGVTTNRFSQDLVLIDTELPMAMINCTESALLVIGLIAITLVATPWIAMTLPFLAASFYYLQRFYLRTSRQMRLLDIEAKSPLYTHFQETLSGIATIRAFSWEKDFNDESEKLLSVSQKPYYYLATVQRWLALVLDLIVAVLAFVIALIAVQLRHSLDPGYIGLALLNTMSIGEMLKVCIIFYTNLETSLGAIARMRNFSNVVPHEDDPGYDLSTPEWPSRGDVVFDNLSASHKPDSEIVLKGINLTISAGTKVGLCGRSGSGKSSLVATLFRLLEVRGGSITIDGIDVTDVPINTLRGRLNVLSQEPFFLAGTVRENLGYAIVSEEDSHNLQDEDMLEVLDRVGLKEKVLGWEGGLNAEFDPEGSLSHGERQLFCLARAMLKKSNIVVLDEFTSSVDIETDNKMQKILRGHFAGKTVLTVAHRLNTIIDYDKVVVLDKGVILESGRPGDLLRQPESAFKALYEVHENS</sequence>
<dbReference type="InterPro" id="IPR017871">
    <property type="entry name" value="ABC_transporter-like_CS"/>
</dbReference>
<feature type="compositionally biased region" description="Basic and acidic residues" evidence="10">
    <location>
        <begin position="895"/>
        <end position="908"/>
    </location>
</feature>
<dbReference type="SUPFAM" id="SSF90123">
    <property type="entry name" value="ABC transporter transmembrane region"/>
    <property type="match status" value="2"/>
</dbReference>
<dbReference type="PROSITE" id="PS50893">
    <property type="entry name" value="ABC_TRANSPORTER_2"/>
    <property type="match status" value="2"/>
</dbReference>
<evidence type="ECO:0000256" key="6">
    <source>
        <dbReference type="ARBA" id="ARBA00022840"/>
    </source>
</evidence>
<feature type="domain" description="ABC transmembrane type-1" evidence="13">
    <location>
        <begin position="277"/>
        <end position="557"/>
    </location>
</feature>
<evidence type="ECO:0008006" key="16">
    <source>
        <dbReference type="Google" id="ProtNLM"/>
    </source>
</evidence>
<dbReference type="InterPro" id="IPR036640">
    <property type="entry name" value="ABC1_TM_sf"/>
</dbReference>
<evidence type="ECO:0000259" key="13">
    <source>
        <dbReference type="PROSITE" id="PS50929"/>
    </source>
</evidence>
<dbReference type="Pfam" id="PF00005">
    <property type="entry name" value="ABC_tran"/>
    <property type="match status" value="2"/>
</dbReference>
<feature type="transmembrane region" description="Helical" evidence="11">
    <location>
        <begin position="940"/>
        <end position="960"/>
    </location>
</feature>
<reference evidence="14 15" key="1">
    <citation type="submission" date="2019-06" db="EMBL/GenBank/DDBJ databases">
        <authorList>
            <person name="Palmer J.M."/>
        </authorList>
    </citation>
    <scope>NUCLEOTIDE SEQUENCE [LARGE SCALE GENOMIC DNA]</scope>
    <source>
        <strain evidence="14 15">TWF191</strain>
    </source>
</reference>
<keyword evidence="9" id="KW-0325">Glycoprotein</keyword>
<dbReference type="EMBL" id="WIPF01000009">
    <property type="protein sequence ID" value="KAF3230241.1"/>
    <property type="molecule type" value="Genomic_DNA"/>
</dbReference>
<feature type="region of interest" description="Disordered" evidence="10">
    <location>
        <begin position="875"/>
        <end position="912"/>
    </location>
</feature>
<proteinExistence type="predicted"/>
<dbReference type="Pfam" id="PF24357">
    <property type="entry name" value="TMD0_ABC"/>
    <property type="match status" value="1"/>
</dbReference>
<dbReference type="CDD" id="cd03244">
    <property type="entry name" value="ABCC_MRP_domain2"/>
    <property type="match status" value="1"/>
</dbReference>
<dbReference type="CDD" id="cd18579">
    <property type="entry name" value="ABC_6TM_ABCC_D1"/>
    <property type="match status" value="1"/>
</dbReference>
<dbReference type="InterPro" id="IPR044726">
    <property type="entry name" value="ABCC_6TM_D2"/>
</dbReference>
<dbReference type="PROSITE" id="PS50929">
    <property type="entry name" value="ABC_TM1F"/>
    <property type="match status" value="2"/>
</dbReference>
<feature type="transmembrane region" description="Helical" evidence="11">
    <location>
        <begin position="1159"/>
        <end position="1180"/>
    </location>
</feature>
<dbReference type="GO" id="GO:0016887">
    <property type="term" value="F:ATP hydrolysis activity"/>
    <property type="evidence" value="ECO:0007669"/>
    <property type="project" value="InterPro"/>
</dbReference>
<dbReference type="InterPro" id="IPR011527">
    <property type="entry name" value="ABC1_TM_dom"/>
</dbReference>
<dbReference type="Proteomes" id="UP000483672">
    <property type="component" value="Unassembled WGS sequence"/>
</dbReference>
<dbReference type="GO" id="GO:0005886">
    <property type="term" value="C:plasma membrane"/>
    <property type="evidence" value="ECO:0007669"/>
    <property type="project" value="UniProtKB-SubCell"/>
</dbReference>
<dbReference type="FunFam" id="3.40.50.300:FF:000838">
    <property type="entry name" value="ABC multidrug transporter (Eurofung)"/>
    <property type="match status" value="1"/>
</dbReference>
<dbReference type="PANTHER" id="PTHR24223:SF399">
    <property type="entry name" value="ABC TRANSPORTER ATNG"/>
    <property type="match status" value="1"/>
</dbReference>
<evidence type="ECO:0000256" key="5">
    <source>
        <dbReference type="ARBA" id="ARBA00022741"/>
    </source>
</evidence>
<name>A0A7C8V517_ORBOL</name>
<feature type="transmembrane region" description="Helical" evidence="11">
    <location>
        <begin position="406"/>
        <end position="423"/>
    </location>
</feature>
<dbReference type="InterPro" id="IPR003439">
    <property type="entry name" value="ABC_transporter-like_ATP-bd"/>
</dbReference>
<dbReference type="GO" id="GO:0140359">
    <property type="term" value="F:ABC-type transporter activity"/>
    <property type="evidence" value="ECO:0007669"/>
    <property type="project" value="InterPro"/>
</dbReference>
<evidence type="ECO:0000259" key="12">
    <source>
        <dbReference type="PROSITE" id="PS50893"/>
    </source>
</evidence>
<evidence type="ECO:0000256" key="1">
    <source>
        <dbReference type="ARBA" id="ARBA00004651"/>
    </source>
</evidence>
<feature type="transmembrane region" description="Helical" evidence="11">
    <location>
        <begin position="129"/>
        <end position="149"/>
    </location>
</feature>
<feature type="transmembrane region" description="Helical" evidence="11">
    <location>
        <begin position="1059"/>
        <end position="1090"/>
    </location>
</feature>
<feature type="transmembrane region" description="Helical" evidence="11">
    <location>
        <begin position="380"/>
        <end position="400"/>
    </location>
</feature>
<feature type="transmembrane region" description="Helical" evidence="11">
    <location>
        <begin position="305"/>
        <end position="328"/>
    </location>
</feature>
<evidence type="ECO:0000313" key="14">
    <source>
        <dbReference type="EMBL" id="KAF3230241.1"/>
    </source>
</evidence>
<dbReference type="InterPro" id="IPR003593">
    <property type="entry name" value="AAA+_ATPase"/>
</dbReference>
<dbReference type="SUPFAM" id="SSF52540">
    <property type="entry name" value="P-loop containing nucleoside triphosphate hydrolases"/>
    <property type="match status" value="2"/>
</dbReference>
<keyword evidence="8 11" id="KW-0472">Membrane</keyword>
<dbReference type="Pfam" id="PF00664">
    <property type="entry name" value="ABC_membrane"/>
    <property type="match status" value="2"/>
</dbReference>
<comment type="subcellular location">
    <subcellularLocation>
        <location evidence="1">Cell membrane</location>
        <topology evidence="1">Multi-pass membrane protein</topology>
    </subcellularLocation>
</comment>
<dbReference type="GO" id="GO:0005524">
    <property type="term" value="F:ATP binding"/>
    <property type="evidence" value="ECO:0007669"/>
    <property type="project" value="UniProtKB-KW"/>
</dbReference>
<evidence type="ECO:0000256" key="9">
    <source>
        <dbReference type="ARBA" id="ARBA00023180"/>
    </source>
</evidence>
<keyword evidence="2" id="KW-0813">Transport</keyword>